<protein>
    <submittedName>
        <fullName evidence="1">Uncharacterized protein</fullName>
    </submittedName>
</protein>
<gene>
    <name evidence="1" type="ORF">V6N12_033858</name>
</gene>
<proteinExistence type="predicted"/>
<evidence type="ECO:0000313" key="1">
    <source>
        <dbReference type="EMBL" id="KAK8494244.1"/>
    </source>
</evidence>
<comment type="caution">
    <text evidence="1">The sequence shown here is derived from an EMBL/GenBank/DDBJ whole genome shotgun (WGS) entry which is preliminary data.</text>
</comment>
<reference evidence="1 2" key="1">
    <citation type="journal article" date="2024" name="G3 (Bethesda)">
        <title>Genome assembly of Hibiscus sabdariffa L. provides insights into metabolisms of medicinal natural products.</title>
        <authorList>
            <person name="Kim T."/>
        </authorList>
    </citation>
    <scope>NUCLEOTIDE SEQUENCE [LARGE SCALE GENOMIC DNA]</scope>
    <source>
        <strain evidence="1">TK-2024</strain>
        <tissue evidence="1">Old leaves</tissue>
    </source>
</reference>
<name>A0ABR2AKZ8_9ROSI</name>
<organism evidence="1 2">
    <name type="scientific">Hibiscus sabdariffa</name>
    <name type="common">roselle</name>
    <dbReference type="NCBI Taxonomy" id="183260"/>
    <lineage>
        <taxon>Eukaryota</taxon>
        <taxon>Viridiplantae</taxon>
        <taxon>Streptophyta</taxon>
        <taxon>Embryophyta</taxon>
        <taxon>Tracheophyta</taxon>
        <taxon>Spermatophyta</taxon>
        <taxon>Magnoliopsida</taxon>
        <taxon>eudicotyledons</taxon>
        <taxon>Gunneridae</taxon>
        <taxon>Pentapetalae</taxon>
        <taxon>rosids</taxon>
        <taxon>malvids</taxon>
        <taxon>Malvales</taxon>
        <taxon>Malvaceae</taxon>
        <taxon>Malvoideae</taxon>
        <taxon>Hibiscus</taxon>
    </lineage>
</organism>
<evidence type="ECO:0000313" key="2">
    <source>
        <dbReference type="Proteomes" id="UP001472677"/>
    </source>
</evidence>
<sequence length="112" mass="12515">MCWEVDVRCSDTSHTKNLDTSPSLVAFSASVGESSFGALEKTTAPFTHHTNTTQFPNLFSSLLFITFCYPFKSTPDYAPLCLPFYVAFRLTFTFSGWDYPGFLLGCREIVGN</sequence>
<dbReference type="Proteomes" id="UP001472677">
    <property type="component" value="Unassembled WGS sequence"/>
</dbReference>
<keyword evidence="2" id="KW-1185">Reference proteome</keyword>
<accession>A0ABR2AKZ8</accession>
<dbReference type="EMBL" id="JBBPBM010000551">
    <property type="protein sequence ID" value="KAK8494244.1"/>
    <property type="molecule type" value="Genomic_DNA"/>
</dbReference>